<dbReference type="Gene3D" id="2.60.40.1120">
    <property type="entry name" value="Carboxypeptidase-like, regulatory domain"/>
    <property type="match status" value="1"/>
</dbReference>
<sequence length="956" mass="106486">MKFSRIVLVLLILVPTATAQISVGLQPEEDKELGSNQKIDIFAEASTYRSNGVEYLRIYSREDAGEWVSSEEMQASGCADGYCSVELKESQPAGTTIEFKAKARSRDGSTYTEGPITIEWISNSGEDEDNGETDQGKDASVSLGSPANDAEDVGTNPSFRFTVTDEDSYAMESVTLAIEEKHGSSDSPWSYYGEGQRAKTYTVTEYGSDVYVSGRNYAQQFDFSGALLDPGKSYVWAVKADDGDGDEPAKSEIRSFTTEEEDEGDGEDEDNGNGDDTDWNEDPHADLVVTPDRAESGTRFKFDASDSDDDDGFIDFYRYDFDGDGDWDRTTSDSVVYKRIYDDGRKEARVRAVDNDGAADTDEYDYTVTSDDDVPEIELRSPEDGEEVDPDVRFRWKITDGDDSSMDDTKLVVEEKDYNGDRPWDNGKSYDISDMTDLVQSRTVDLDEDTVYVWGIKADDGQGGYHRSEVFEFTTTEDDGDGDYDGDEANLEIEVEDEDGDELDAEVEVEGPEDESGTTGSDGEIDFDLEPGDYEVTVSKSGYRTETEDIELSEGEEETLDFELEREPEDIEVLYARIPRTVCRGDDLTAEIGITNNGGSEHLELRLVAGSSIAGKDIEIDKYSTELRRITAENIGGEEFNAVLMLENGRERRFTQEVKVNDCGSTDDISVNVRPREITYGQNIEVSGYVEAEDRRQQVEVFVDGIKLGETTTDRRGRYSLFVRPTNAGRQDIRVEAGQATARSSVNVIPTVNVASLKLPERSFQSREFEVCAEVKSQVTPQVQLVRDGTVIDSKSAEGDVCFDTSTVETGEHTYGILASAYGVRSGQEREIEVLELGSEVDTFPEKVATVRAEDGLVKVEVYNNREDSGLYEVSVDGLPNGWFTTTDKAFELAKGDRKTVYFYFVPEREGRFYTEIEVSRNGEQIQTTNVPIKAQGTTQPQVTWHERIRSLFPSW</sequence>
<dbReference type="InterPro" id="IPR008969">
    <property type="entry name" value="CarboxyPept-like_regulatory"/>
</dbReference>
<evidence type="ECO:0000259" key="2">
    <source>
        <dbReference type="Pfam" id="PF18911"/>
    </source>
</evidence>
<protein>
    <submittedName>
        <fullName evidence="3">Membrane protein</fullName>
    </submittedName>
</protein>
<dbReference type="Pfam" id="PF18911">
    <property type="entry name" value="PKD_4"/>
    <property type="match status" value="1"/>
</dbReference>
<gene>
    <name evidence="3" type="ORF">SVXNc_1028</name>
</gene>
<dbReference type="GeneID" id="90590466"/>
<evidence type="ECO:0000256" key="1">
    <source>
        <dbReference type="SAM" id="MobiDB-lite"/>
    </source>
</evidence>
<dbReference type="Gene3D" id="2.60.40.10">
    <property type="entry name" value="Immunoglobulins"/>
    <property type="match status" value="1"/>
</dbReference>
<dbReference type="InterPro" id="IPR013783">
    <property type="entry name" value="Ig-like_fold"/>
</dbReference>
<feature type="compositionally biased region" description="Basic and acidic residues" evidence="1">
    <location>
        <begin position="292"/>
        <end position="304"/>
    </location>
</feature>
<reference evidence="3 4" key="1">
    <citation type="submission" date="2022-09" db="EMBL/GenBank/DDBJ databases">
        <title>Xylan utilization by haloarchaea-nanohaloarchaea associations.</title>
        <authorList>
            <person name="Yakimov M."/>
        </authorList>
    </citation>
    <scope>NUCLEOTIDE SEQUENCE [LARGE SCALE GENOMIC DNA]</scope>
    <source>
        <strain evidence="3 4">SVXNc</strain>
    </source>
</reference>
<dbReference type="Proteomes" id="UP001218034">
    <property type="component" value="Chromosome"/>
</dbReference>
<dbReference type="InterPro" id="IPR000601">
    <property type="entry name" value="PKD_dom"/>
</dbReference>
<dbReference type="SUPFAM" id="SSF49464">
    <property type="entry name" value="Carboxypeptidase regulatory domain-like"/>
    <property type="match status" value="1"/>
</dbReference>
<organism evidence="3 4">
    <name type="scientific">Candidatus Nanohalococcus occultus</name>
    <dbReference type="NCBI Taxonomy" id="2978047"/>
    <lineage>
        <taxon>Archaea</taxon>
        <taxon>Candidatus Nanohalarchaeota</taxon>
        <taxon>Candidatus Nanohalarchaeota incertae sedis</taxon>
        <taxon>Candidatus Nanohalococcus</taxon>
    </lineage>
</organism>
<feature type="compositionally biased region" description="Acidic residues" evidence="1">
    <location>
        <begin position="258"/>
        <end position="280"/>
    </location>
</feature>
<keyword evidence="4" id="KW-1185">Reference proteome</keyword>
<proteinExistence type="predicted"/>
<dbReference type="Pfam" id="PF13620">
    <property type="entry name" value="CarboxypepD_reg"/>
    <property type="match status" value="1"/>
</dbReference>
<evidence type="ECO:0000313" key="3">
    <source>
        <dbReference type="EMBL" id="WEL20020.1"/>
    </source>
</evidence>
<feature type="region of interest" description="Disordered" evidence="1">
    <location>
        <begin position="239"/>
        <end position="308"/>
    </location>
</feature>
<feature type="region of interest" description="Disordered" evidence="1">
    <location>
        <begin position="508"/>
        <end position="529"/>
    </location>
</feature>
<name>A0ABY8CHM4_9ARCH</name>
<accession>A0ABY8CHM4</accession>
<evidence type="ECO:0000313" key="4">
    <source>
        <dbReference type="Proteomes" id="UP001218034"/>
    </source>
</evidence>
<feature type="compositionally biased region" description="Basic and acidic residues" evidence="1">
    <location>
        <begin position="239"/>
        <end position="253"/>
    </location>
</feature>
<dbReference type="EMBL" id="CP104395">
    <property type="protein sequence ID" value="WEL20020.1"/>
    <property type="molecule type" value="Genomic_DNA"/>
</dbReference>
<feature type="domain" description="PKD" evidence="2">
    <location>
        <begin position="280"/>
        <end position="368"/>
    </location>
</feature>
<dbReference type="RefSeq" id="WP_347721849.1">
    <property type="nucleotide sequence ID" value="NZ_CP104395.1"/>
</dbReference>
<feature type="region of interest" description="Disordered" evidence="1">
    <location>
        <begin position="102"/>
        <end position="157"/>
    </location>
</feature>